<comment type="caution">
    <text evidence="3">The sequence shown here is derived from an EMBL/GenBank/DDBJ whole genome shotgun (WGS) entry which is preliminary data.</text>
</comment>
<organism evidence="3 4">
    <name type="scientific">Paraphoma chrysanthemicola</name>
    <dbReference type="NCBI Taxonomy" id="798071"/>
    <lineage>
        <taxon>Eukaryota</taxon>
        <taxon>Fungi</taxon>
        <taxon>Dikarya</taxon>
        <taxon>Ascomycota</taxon>
        <taxon>Pezizomycotina</taxon>
        <taxon>Dothideomycetes</taxon>
        <taxon>Pleosporomycetidae</taxon>
        <taxon>Pleosporales</taxon>
        <taxon>Pleosporineae</taxon>
        <taxon>Phaeosphaeriaceae</taxon>
        <taxon>Paraphoma</taxon>
    </lineage>
</organism>
<sequence>MEMSTNMQTSIAQPESRRVSGDSRLGSNSQTAQRYAPPGSRVNPPPSPQLTPLDSSNTSSVASPAQVAQNPPASRHDLALMRQNSTNTFGLSQESLHGLRALWKDLCTATNILAIAGLVIGFTFGVAATKQTNVQNTQSGKSYELDLWNTCADHESIQNTTTCKQVLSQSFDRFQKRGLSGLDPDIASRIQEVIIKRNTLDEAPIEGEFDTPIERWLSKFAMTDTERQLIFGYH</sequence>
<dbReference type="EMBL" id="JAGMVJ010000009">
    <property type="protein sequence ID" value="KAH7087891.1"/>
    <property type="molecule type" value="Genomic_DNA"/>
</dbReference>
<keyword evidence="2" id="KW-0472">Membrane</keyword>
<evidence type="ECO:0000256" key="1">
    <source>
        <dbReference type="SAM" id="MobiDB-lite"/>
    </source>
</evidence>
<evidence type="ECO:0000313" key="4">
    <source>
        <dbReference type="Proteomes" id="UP000813461"/>
    </source>
</evidence>
<keyword evidence="2" id="KW-0812">Transmembrane</keyword>
<accession>A0A8K0R736</accession>
<reference evidence="3" key="1">
    <citation type="journal article" date="2021" name="Nat. Commun.">
        <title>Genetic determinants of endophytism in the Arabidopsis root mycobiome.</title>
        <authorList>
            <person name="Mesny F."/>
            <person name="Miyauchi S."/>
            <person name="Thiergart T."/>
            <person name="Pickel B."/>
            <person name="Atanasova L."/>
            <person name="Karlsson M."/>
            <person name="Huettel B."/>
            <person name="Barry K.W."/>
            <person name="Haridas S."/>
            <person name="Chen C."/>
            <person name="Bauer D."/>
            <person name="Andreopoulos W."/>
            <person name="Pangilinan J."/>
            <person name="LaButti K."/>
            <person name="Riley R."/>
            <person name="Lipzen A."/>
            <person name="Clum A."/>
            <person name="Drula E."/>
            <person name="Henrissat B."/>
            <person name="Kohler A."/>
            <person name="Grigoriev I.V."/>
            <person name="Martin F.M."/>
            <person name="Hacquard S."/>
        </authorList>
    </citation>
    <scope>NUCLEOTIDE SEQUENCE</scope>
    <source>
        <strain evidence="3">MPI-SDFR-AT-0120</strain>
    </source>
</reference>
<feature type="compositionally biased region" description="Polar residues" evidence="1">
    <location>
        <begin position="1"/>
        <end position="13"/>
    </location>
</feature>
<dbReference type="OrthoDB" id="4772237at2759"/>
<feature type="region of interest" description="Disordered" evidence="1">
    <location>
        <begin position="1"/>
        <end position="73"/>
    </location>
</feature>
<evidence type="ECO:0000256" key="2">
    <source>
        <dbReference type="SAM" id="Phobius"/>
    </source>
</evidence>
<name>A0A8K0R736_9PLEO</name>
<dbReference type="AlphaFoldDB" id="A0A8K0R736"/>
<protein>
    <submittedName>
        <fullName evidence="3">Uncharacterized protein</fullName>
    </submittedName>
</protein>
<gene>
    <name evidence="3" type="ORF">FB567DRAFT_579880</name>
</gene>
<evidence type="ECO:0000313" key="3">
    <source>
        <dbReference type="EMBL" id="KAH7087891.1"/>
    </source>
</evidence>
<keyword evidence="4" id="KW-1185">Reference proteome</keyword>
<feature type="compositionally biased region" description="Polar residues" evidence="1">
    <location>
        <begin position="50"/>
        <end position="72"/>
    </location>
</feature>
<feature type="transmembrane region" description="Helical" evidence="2">
    <location>
        <begin position="106"/>
        <end position="128"/>
    </location>
</feature>
<keyword evidence="2" id="KW-1133">Transmembrane helix</keyword>
<proteinExistence type="predicted"/>
<feature type="non-terminal residue" evidence="3">
    <location>
        <position position="234"/>
    </location>
</feature>
<dbReference type="Proteomes" id="UP000813461">
    <property type="component" value="Unassembled WGS sequence"/>
</dbReference>